<evidence type="ECO:0000256" key="1">
    <source>
        <dbReference type="SAM" id="MobiDB-lite"/>
    </source>
</evidence>
<keyword evidence="2" id="KW-0472">Membrane</keyword>
<name>A0ABS7TCU4_9GAMM</name>
<accession>A0ABS7TCU4</accession>
<evidence type="ECO:0000256" key="2">
    <source>
        <dbReference type="SAM" id="Phobius"/>
    </source>
</evidence>
<evidence type="ECO:0008006" key="5">
    <source>
        <dbReference type="Google" id="ProtNLM"/>
    </source>
</evidence>
<feature type="compositionally biased region" description="Gly residues" evidence="1">
    <location>
        <begin position="442"/>
        <end position="459"/>
    </location>
</feature>
<feature type="compositionally biased region" description="Polar residues" evidence="1">
    <location>
        <begin position="322"/>
        <end position="335"/>
    </location>
</feature>
<evidence type="ECO:0000313" key="3">
    <source>
        <dbReference type="EMBL" id="MBZ4185667.1"/>
    </source>
</evidence>
<feature type="region of interest" description="Disordered" evidence="1">
    <location>
        <begin position="164"/>
        <end position="187"/>
    </location>
</feature>
<reference evidence="3" key="1">
    <citation type="submission" date="2021-09" db="EMBL/GenBank/DDBJ databases">
        <authorList>
            <person name="Wu T."/>
            <person name="Guo S.Z."/>
        </authorList>
    </citation>
    <scope>NUCLEOTIDE SEQUENCE</scope>
    <source>
        <strain evidence="3">RSS-23</strain>
    </source>
</reference>
<feature type="transmembrane region" description="Helical" evidence="2">
    <location>
        <begin position="94"/>
        <end position="118"/>
    </location>
</feature>
<dbReference type="EMBL" id="JAIQDJ010000001">
    <property type="protein sequence ID" value="MBZ4185667.1"/>
    <property type="molecule type" value="Genomic_DNA"/>
</dbReference>
<dbReference type="RefSeq" id="WP_223627338.1">
    <property type="nucleotide sequence ID" value="NZ_JAIQDJ010000001.1"/>
</dbReference>
<evidence type="ECO:0000313" key="4">
    <source>
        <dbReference type="Proteomes" id="UP001430290"/>
    </source>
</evidence>
<proteinExistence type="predicted"/>
<organism evidence="3 4">
    <name type="scientific">Thermomonas beijingensis</name>
    <dbReference type="NCBI Taxonomy" id="2872701"/>
    <lineage>
        <taxon>Bacteria</taxon>
        <taxon>Pseudomonadati</taxon>
        <taxon>Pseudomonadota</taxon>
        <taxon>Gammaproteobacteria</taxon>
        <taxon>Lysobacterales</taxon>
        <taxon>Lysobacteraceae</taxon>
        <taxon>Thermomonas</taxon>
    </lineage>
</organism>
<feature type="region of interest" description="Disordered" evidence="1">
    <location>
        <begin position="548"/>
        <end position="591"/>
    </location>
</feature>
<gene>
    <name evidence="3" type="ORF">K7B09_04915</name>
</gene>
<sequence length="591" mass="61435">MTTANDVIAALNQRRLLKTGHEPSPSQLPAGWQGWLDAMVQTAAPIRHAPPQDWVDSLVQRPAPTVSNSGGLGLPFFQLLRLGRPPDPREDRKLRIGVGAADVLLHLVLVGLLLWLMYLRFLALAQQQEDEQGEAVQVEFIGRGNVATGGGALANAGVESAPAAASAARRASPTAPTTPGQAAAHAADANQPVALEQVAASPPQTLAADQTAPILTQPKPVPSDATAAQQLQVSNVAQPQPESFQLSPPRERTVVMPEIKLRDVQPQQQVEAIATLKAQPVQTLQVKPRDVQLRAPELKTQVQALDVFIPDANLLTRERTPSTKSAQATTASVQVPQLHGQVRELPLQPGEGGVVAATPGNGHASDGQASAAGAGGNTASAAGTGQAQAGQGAGTQAAQTGGRGVSTVGTGAGPGLKAAPGGWPGAAKSDDWGASNRNVAGTGAGSGNDKGNGRNGDGKAGLFNADGSARLPDAWSKNSGVDLDRAGTWLKRPGLEYRGTRFDKYWIPEGNLLQEWVRKGIKELSIPIPGTKLKLKCVVSLLQFGGGCMPENPDANEQNSTGRKAPEIPFKPELQEDNGSVRPAAQSVDKP</sequence>
<feature type="compositionally biased region" description="Low complexity" evidence="1">
    <location>
        <begin position="362"/>
        <end position="427"/>
    </location>
</feature>
<feature type="region of interest" description="Disordered" evidence="1">
    <location>
        <begin position="318"/>
        <end position="464"/>
    </location>
</feature>
<keyword evidence="2" id="KW-1133">Transmembrane helix</keyword>
<protein>
    <recommendedName>
        <fullName evidence="5">Transmembrane repetitive protein</fullName>
    </recommendedName>
</protein>
<keyword evidence="4" id="KW-1185">Reference proteome</keyword>
<comment type="caution">
    <text evidence="3">The sequence shown here is derived from an EMBL/GenBank/DDBJ whole genome shotgun (WGS) entry which is preliminary data.</text>
</comment>
<keyword evidence="2" id="KW-0812">Transmembrane</keyword>
<dbReference type="Proteomes" id="UP001430290">
    <property type="component" value="Unassembled WGS sequence"/>
</dbReference>